<comment type="caution">
    <text evidence="3">The sequence shown here is derived from an EMBL/GenBank/DDBJ whole genome shotgun (WGS) entry which is preliminary data.</text>
</comment>
<feature type="signal peptide" evidence="2">
    <location>
        <begin position="1"/>
        <end position="26"/>
    </location>
</feature>
<keyword evidence="4" id="KW-1185">Reference proteome</keyword>
<organism evidence="3 4">
    <name type="scientific">Adhaeribacter arboris</name>
    <dbReference type="NCBI Taxonomy" id="2072846"/>
    <lineage>
        <taxon>Bacteria</taxon>
        <taxon>Pseudomonadati</taxon>
        <taxon>Bacteroidota</taxon>
        <taxon>Cytophagia</taxon>
        <taxon>Cytophagales</taxon>
        <taxon>Hymenobacteraceae</taxon>
        <taxon>Adhaeribacter</taxon>
    </lineage>
</organism>
<dbReference type="PROSITE" id="PS51257">
    <property type="entry name" value="PROKAR_LIPOPROTEIN"/>
    <property type="match status" value="1"/>
</dbReference>
<dbReference type="AlphaFoldDB" id="A0A2T2YF35"/>
<sequence length="356" mass="40619">MKCYKMKRLLLLILSLNLLLSCEPKKQNNNHSYYPPVVQQPETPPVVTPDQPPVVTPEPPEQPDTAVVVTPPEQEEAEISVPVPEVITPNEPTPEQPKPNDPVFQIPEKRANLSTQHDFASTTLPRGFRKQTANPMGLQFVELGGAKWARFVLSANDNKNGVVRSEILKDSEPGLISRYGYTMRFPVENWQAHSEPDIITQWHNHEDKRLGEKPLVPPIALFAEGDYLHVMVCWDSKKVTTNTNREGKKNFKLIPLPKDQDVVFTWYVRHSYKTFSESDPRYKTEGGLIILAINGKQVLKYYGPNAYNDAEMPGYFKVGIYSRHIKYKRVVLLKDLYIGNEKSGFLDVMPRLPMLQ</sequence>
<evidence type="ECO:0000256" key="1">
    <source>
        <dbReference type="SAM" id="MobiDB-lite"/>
    </source>
</evidence>
<accession>A0A2T2YF35</accession>
<evidence type="ECO:0000256" key="2">
    <source>
        <dbReference type="SAM" id="SignalP"/>
    </source>
</evidence>
<dbReference type="Gene3D" id="2.60.120.200">
    <property type="match status" value="1"/>
</dbReference>
<dbReference type="EMBL" id="PYFT01000001">
    <property type="protein sequence ID" value="PSR54120.1"/>
    <property type="molecule type" value="Genomic_DNA"/>
</dbReference>
<evidence type="ECO:0000313" key="3">
    <source>
        <dbReference type="EMBL" id="PSR54120.1"/>
    </source>
</evidence>
<gene>
    <name evidence="3" type="ORF">AHMF7605_11620</name>
</gene>
<dbReference type="InterPro" id="IPR025975">
    <property type="entry name" value="Polysacc_lyase"/>
</dbReference>
<name>A0A2T2YF35_9BACT</name>
<feature type="compositionally biased region" description="Pro residues" evidence="1">
    <location>
        <begin position="42"/>
        <end position="62"/>
    </location>
</feature>
<evidence type="ECO:0000313" key="4">
    <source>
        <dbReference type="Proteomes" id="UP000240357"/>
    </source>
</evidence>
<feature type="region of interest" description="Disordered" evidence="1">
    <location>
        <begin position="31"/>
        <end position="66"/>
    </location>
</feature>
<proteinExistence type="predicted"/>
<dbReference type="Proteomes" id="UP000240357">
    <property type="component" value="Unassembled WGS sequence"/>
</dbReference>
<keyword evidence="2" id="KW-0732">Signal</keyword>
<protein>
    <submittedName>
        <fullName evidence="3">Uncharacterized protein</fullName>
    </submittedName>
</protein>
<feature type="chain" id="PRO_5015485959" evidence="2">
    <location>
        <begin position="27"/>
        <end position="356"/>
    </location>
</feature>
<dbReference type="Pfam" id="PF14099">
    <property type="entry name" value="Polysacc_lyase"/>
    <property type="match status" value="1"/>
</dbReference>
<reference evidence="3 4" key="1">
    <citation type="submission" date="2018-03" db="EMBL/GenBank/DDBJ databases">
        <title>Adhaeribacter sp. HMF7605 Genome sequencing and assembly.</title>
        <authorList>
            <person name="Kang H."/>
            <person name="Kang J."/>
            <person name="Cha I."/>
            <person name="Kim H."/>
            <person name="Joh K."/>
        </authorList>
    </citation>
    <scope>NUCLEOTIDE SEQUENCE [LARGE SCALE GENOMIC DNA]</scope>
    <source>
        <strain evidence="3 4">HMF7605</strain>
    </source>
</reference>